<dbReference type="AlphaFoldDB" id="A0A6J6FTZ7"/>
<accession>A0A6J6FTZ7</accession>
<dbReference type="PANTHER" id="PTHR37466:SF1">
    <property type="entry name" value="SLR1628 PROTEIN"/>
    <property type="match status" value="1"/>
</dbReference>
<gene>
    <name evidence="1" type="ORF">UFOPK1493_03786</name>
</gene>
<proteinExistence type="predicted"/>
<dbReference type="Gene3D" id="3.30.56.110">
    <property type="entry name" value="Protein of unknown function DUF2237"/>
    <property type="match status" value="1"/>
</dbReference>
<evidence type="ECO:0000313" key="1">
    <source>
        <dbReference type="EMBL" id="CAB4591820.1"/>
    </source>
</evidence>
<name>A0A6J6FTZ7_9ZZZZ</name>
<organism evidence="1">
    <name type="scientific">freshwater metagenome</name>
    <dbReference type="NCBI Taxonomy" id="449393"/>
    <lineage>
        <taxon>unclassified sequences</taxon>
        <taxon>metagenomes</taxon>
        <taxon>ecological metagenomes</taxon>
    </lineage>
</organism>
<dbReference type="InterPro" id="IPR018714">
    <property type="entry name" value="DUF2237"/>
</dbReference>
<reference evidence="1" key="1">
    <citation type="submission" date="2020-05" db="EMBL/GenBank/DDBJ databases">
        <authorList>
            <person name="Chiriac C."/>
            <person name="Salcher M."/>
            <person name="Ghai R."/>
            <person name="Kavagutti S V."/>
        </authorList>
    </citation>
    <scope>NUCLEOTIDE SEQUENCE</scope>
</reference>
<dbReference type="PANTHER" id="PTHR37466">
    <property type="entry name" value="SLR1628 PROTEIN"/>
    <property type="match status" value="1"/>
</dbReference>
<dbReference type="EMBL" id="CAEZSR010000238">
    <property type="protein sequence ID" value="CAB4591820.1"/>
    <property type="molecule type" value="Genomic_DNA"/>
</dbReference>
<sequence>MTTQLNVLGEELQPCSFDPLTGYYRTGCCENRGDDPGMHVVCAVMTDEFLAFSKRAGNDLSTPMPQYGFAGLKDGDQWCLCASRWQEALEAGAAPRVRLAATHLSALEYASLADLTAHAVDA</sequence>
<dbReference type="Pfam" id="PF09996">
    <property type="entry name" value="DUF2237"/>
    <property type="match status" value="1"/>
</dbReference>
<protein>
    <submittedName>
        <fullName evidence="1">Unannotated protein</fullName>
    </submittedName>
</protein>